<keyword evidence="5 6" id="KW-0472">Membrane</keyword>
<accession>A0A9D9HA20</accession>
<comment type="subcellular location">
    <subcellularLocation>
        <location evidence="1">Cell membrane</location>
        <topology evidence="1">Multi-pass membrane protein</topology>
    </subcellularLocation>
</comment>
<dbReference type="AlphaFoldDB" id="A0A9D9HA20"/>
<keyword evidence="4 6" id="KW-1133">Transmembrane helix</keyword>
<reference evidence="8" key="1">
    <citation type="submission" date="2020-10" db="EMBL/GenBank/DDBJ databases">
        <authorList>
            <person name="Gilroy R."/>
        </authorList>
    </citation>
    <scope>NUCLEOTIDE SEQUENCE</scope>
    <source>
        <strain evidence="8">D3-1215</strain>
    </source>
</reference>
<feature type="transmembrane region" description="Helical" evidence="6">
    <location>
        <begin position="752"/>
        <end position="771"/>
    </location>
</feature>
<feature type="transmembrane region" description="Helical" evidence="6">
    <location>
        <begin position="321"/>
        <end position="342"/>
    </location>
</feature>
<dbReference type="SUPFAM" id="SSF82866">
    <property type="entry name" value="Multidrug efflux transporter AcrB transmembrane domain"/>
    <property type="match status" value="2"/>
</dbReference>
<feature type="transmembrane region" description="Helical" evidence="6">
    <location>
        <begin position="294"/>
        <end position="314"/>
    </location>
</feature>
<feature type="transmembrane region" description="Helical" evidence="6">
    <location>
        <begin position="778"/>
        <end position="797"/>
    </location>
</feature>
<evidence type="ECO:0000256" key="6">
    <source>
        <dbReference type="SAM" id="Phobius"/>
    </source>
</evidence>
<keyword evidence="2" id="KW-1003">Cell membrane</keyword>
<reference evidence="8" key="2">
    <citation type="journal article" date="2021" name="PeerJ">
        <title>Extensive microbial diversity within the chicken gut microbiome revealed by metagenomics and culture.</title>
        <authorList>
            <person name="Gilroy R."/>
            <person name="Ravi A."/>
            <person name="Getino M."/>
            <person name="Pursley I."/>
            <person name="Horton D.L."/>
            <person name="Alikhan N.F."/>
            <person name="Baker D."/>
            <person name="Gharbi K."/>
            <person name="Hall N."/>
            <person name="Watson M."/>
            <person name="Adriaenssens E.M."/>
            <person name="Foster-Nyarko E."/>
            <person name="Jarju S."/>
            <person name="Secka A."/>
            <person name="Antonio M."/>
            <person name="Oren A."/>
            <person name="Chaudhuri R.R."/>
            <person name="La Ragione R."/>
            <person name="Hildebrand F."/>
            <person name="Pallen M.J."/>
        </authorList>
    </citation>
    <scope>NUCLEOTIDE SEQUENCE</scope>
    <source>
        <strain evidence="8">D3-1215</strain>
    </source>
</reference>
<evidence type="ECO:0000256" key="5">
    <source>
        <dbReference type="ARBA" id="ARBA00023136"/>
    </source>
</evidence>
<dbReference type="GO" id="GO:0005886">
    <property type="term" value="C:plasma membrane"/>
    <property type="evidence" value="ECO:0007669"/>
    <property type="project" value="UniProtKB-SubCell"/>
</dbReference>
<dbReference type="InterPro" id="IPR050545">
    <property type="entry name" value="Mycobact_MmpL"/>
</dbReference>
<feature type="transmembrane region" description="Helical" evidence="6">
    <location>
        <begin position="438"/>
        <end position="455"/>
    </location>
</feature>
<dbReference type="Gene3D" id="1.20.1640.10">
    <property type="entry name" value="Multidrug efflux transporter AcrB transmembrane domain"/>
    <property type="match status" value="2"/>
</dbReference>
<dbReference type="PANTHER" id="PTHR33406:SF13">
    <property type="entry name" value="MEMBRANE PROTEIN YDFJ"/>
    <property type="match status" value="1"/>
</dbReference>
<organism evidence="8 9">
    <name type="scientific">Candidatus Enterocola intestinipullorum</name>
    <dbReference type="NCBI Taxonomy" id="2840783"/>
    <lineage>
        <taxon>Bacteria</taxon>
        <taxon>Pseudomonadati</taxon>
        <taxon>Bacteroidota</taxon>
        <taxon>Bacteroidia</taxon>
        <taxon>Bacteroidales</taxon>
        <taxon>Candidatus Enterocola</taxon>
    </lineage>
</organism>
<dbReference type="InterPro" id="IPR004869">
    <property type="entry name" value="MMPL_dom"/>
</dbReference>
<feature type="transmembrane region" description="Helical" evidence="6">
    <location>
        <begin position="689"/>
        <end position="709"/>
    </location>
</feature>
<sequence>MTVKIFSYFKEHKAVMYVLLTVTTLVFAALGLRLKFEEDISKLLPSTDIGTSQQLVFNNLKVKDKIFLLFVSKDSIVTTDDLAAACEAFSDSLVAHDSDGHINNILYKLDEDLLLSGMTYLYENLPVFLEDGDYARIDSLLTKEAIEEQMSANFDELQSASSMFTYDLIRLDPAGMRGIMMAKGAKMAESLGGSYKILDGHFFTPDSTTAIAFLTPNFKAFDSKAGTLLTGQIEDEIAEFSQAWPDVQILFHGSPIQSVFNSRQIKKDLLLTLGVSLLLVCLFIAYSFKNTSTLPLMLLPVAYGTLFAMACLYMMYGTMSLMALGIGAIVLGVALSYCLHIITHYKYVSDPVRVLREETTPVLLGSITTIGAFMGLLFTDSALLRDFGLFATLAMVGTTIFCLIFLPQFLNPDNNKQSKKVFKAFDKINSYPFHEKKWLVALLVIICGVCCFYSGKVQFDTDLKNIGYTEPSVARSQKILSEKTAQGNATLYFASVSSDIDSAFSYNAALACRLDSLEKAGVINGFSNTSAIMLPEKTQEERIARWKEFWTDEKIKDVEHDIISAGGEYGLTAEFFDPFFELISKNYEPSNIYNSGILPEGLMSNFVEYTDSTYLVFTPVKVEQGHTREACDKIIDGHGETVVIDPFYYTNDMVKMLTDNYNVIMNISSLFVLAVLLLSYRSITLSLIAFFPMFVSWYVVLGAMAIFGIKFNLINIIISSFIFGVGVDYSIFIMGGLIAGSNNKGLLLHHKTAVFLSAVVLIISISSMIFATHPAMSSIGVVTLIGMACTLMLTYTLQPFVFNLMMKFGFFQKIVRKRA</sequence>
<proteinExistence type="predicted"/>
<evidence type="ECO:0000256" key="3">
    <source>
        <dbReference type="ARBA" id="ARBA00022692"/>
    </source>
</evidence>
<dbReference type="Proteomes" id="UP000823637">
    <property type="component" value="Unassembled WGS sequence"/>
</dbReference>
<evidence type="ECO:0000259" key="7">
    <source>
        <dbReference type="Pfam" id="PF03176"/>
    </source>
</evidence>
<evidence type="ECO:0000256" key="1">
    <source>
        <dbReference type="ARBA" id="ARBA00004651"/>
    </source>
</evidence>
<dbReference type="PANTHER" id="PTHR33406">
    <property type="entry name" value="MEMBRANE PROTEIN MJ1562-RELATED"/>
    <property type="match status" value="1"/>
</dbReference>
<feature type="domain" description="Membrane transport protein MMPL" evidence="7">
    <location>
        <begin position="204"/>
        <end position="408"/>
    </location>
</feature>
<keyword evidence="3 6" id="KW-0812">Transmembrane</keyword>
<feature type="domain" description="Membrane transport protein MMPL" evidence="7">
    <location>
        <begin position="649"/>
        <end position="811"/>
    </location>
</feature>
<evidence type="ECO:0000256" key="4">
    <source>
        <dbReference type="ARBA" id="ARBA00022989"/>
    </source>
</evidence>
<feature type="transmembrane region" description="Helical" evidence="6">
    <location>
        <begin position="663"/>
        <end position="683"/>
    </location>
</feature>
<dbReference type="Pfam" id="PF03176">
    <property type="entry name" value="MMPL"/>
    <property type="match status" value="2"/>
</dbReference>
<feature type="transmembrane region" description="Helical" evidence="6">
    <location>
        <begin position="269"/>
        <end position="288"/>
    </location>
</feature>
<evidence type="ECO:0000313" key="9">
    <source>
        <dbReference type="Proteomes" id="UP000823637"/>
    </source>
</evidence>
<gene>
    <name evidence="8" type="ORF">IAC32_02935</name>
</gene>
<feature type="transmembrane region" description="Helical" evidence="6">
    <location>
        <begin position="14"/>
        <end position="32"/>
    </location>
</feature>
<feature type="transmembrane region" description="Helical" evidence="6">
    <location>
        <begin position="362"/>
        <end position="380"/>
    </location>
</feature>
<evidence type="ECO:0000313" key="8">
    <source>
        <dbReference type="EMBL" id="MBO8446685.1"/>
    </source>
</evidence>
<name>A0A9D9HA20_9BACT</name>
<protein>
    <submittedName>
        <fullName evidence="8">MMPL family transporter</fullName>
    </submittedName>
</protein>
<comment type="caution">
    <text evidence="8">The sequence shown here is derived from an EMBL/GenBank/DDBJ whole genome shotgun (WGS) entry which is preliminary data.</text>
</comment>
<dbReference type="EMBL" id="JADIMR010000039">
    <property type="protein sequence ID" value="MBO8446685.1"/>
    <property type="molecule type" value="Genomic_DNA"/>
</dbReference>
<feature type="transmembrane region" description="Helical" evidence="6">
    <location>
        <begin position="716"/>
        <end position="740"/>
    </location>
</feature>
<feature type="transmembrane region" description="Helical" evidence="6">
    <location>
        <begin position="387"/>
        <end position="410"/>
    </location>
</feature>
<evidence type="ECO:0000256" key="2">
    <source>
        <dbReference type="ARBA" id="ARBA00022475"/>
    </source>
</evidence>